<accession>A0AAQ0RQM2</accession>
<sequence length="588" mass="68280">MYTTNQISIKMKQGIYVTIWLISFLLLSSCTRQHNHNILLVQVDSLMEEYPDSALRILESVEPQQLKVQADKAYYALLLTQARDKNYIVQTDDSLIRIAIKHYDSAENIPMQAKAYYYKGCIYRDANRCGDAIKEFLTAIPLAQKTENQRLLGLIYNNAGYLYYLQDLLEEADSIYQLAEKLAIQRNDTSLWAEALSFQGKINIKQGIPYYPKAEEKLLKALDMTNTPNYKRLQADIAAALSSLYNSMKLNKKAIHYAKLNISLRNDTAQHYRAFLLLGDAYFKAGLYDSATIYINKSLSSTRYGIKASAYMRLAEIAKAQGDLDRSLTLTEKYTLYLDSLHLSKQSNDILMAEKEVAKQQYTNNLGQQSNKLYILIMVSVLLICIIGIIYAVLRRNQRKAHHIEQKQSLLEKKQQDLQQKYIQLKNELSQKEAEITSLQKDINRQHNNEEKKKKLQQELDALTRERSVLAKEALEHSEVYSKIERIINSYKKYDKSEEQLNDDDWQRFIVETDILWNKAITRLRIQCELEKEEVHLCCLLLTDFPVANLEYIVRQTRNTIYRKEKEILKKAGCPSGTNRLKAFLKNY</sequence>
<gene>
    <name evidence="3" type="ORF">DWX27_18000</name>
</gene>
<keyword evidence="2" id="KW-1133">Transmembrane helix</keyword>
<dbReference type="Gene3D" id="1.25.40.10">
    <property type="entry name" value="Tetratricopeptide repeat domain"/>
    <property type="match status" value="2"/>
</dbReference>
<evidence type="ECO:0008006" key="5">
    <source>
        <dbReference type="Google" id="ProtNLM"/>
    </source>
</evidence>
<feature type="coiled-coil region" evidence="1">
    <location>
        <begin position="408"/>
        <end position="473"/>
    </location>
</feature>
<comment type="caution">
    <text evidence="3">The sequence shown here is derived from an EMBL/GenBank/DDBJ whole genome shotgun (WGS) entry which is preliminary data.</text>
</comment>
<keyword evidence="2" id="KW-0812">Transmembrane</keyword>
<name>A0AAQ0RQM2_9BACE</name>
<dbReference type="SMART" id="SM00028">
    <property type="entry name" value="TPR"/>
    <property type="match status" value="4"/>
</dbReference>
<dbReference type="Proteomes" id="UP000284772">
    <property type="component" value="Unassembled WGS sequence"/>
</dbReference>
<protein>
    <recommendedName>
        <fullName evidence="5">Tetratricopeptide repeat protein</fullName>
    </recommendedName>
</protein>
<reference evidence="3 4" key="1">
    <citation type="submission" date="2018-08" db="EMBL/GenBank/DDBJ databases">
        <title>A genome reference for cultivated species of the human gut microbiota.</title>
        <authorList>
            <person name="Zou Y."/>
            <person name="Xue W."/>
            <person name="Luo G."/>
        </authorList>
    </citation>
    <scope>NUCLEOTIDE SEQUENCE [LARGE SCALE GENOMIC DNA]</scope>
    <source>
        <strain evidence="3 4">AF19-10AC</strain>
    </source>
</reference>
<dbReference type="SUPFAM" id="SSF48452">
    <property type="entry name" value="TPR-like"/>
    <property type="match status" value="1"/>
</dbReference>
<feature type="transmembrane region" description="Helical" evidence="2">
    <location>
        <begin position="373"/>
        <end position="394"/>
    </location>
</feature>
<keyword evidence="1" id="KW-0175">Coiled coil</keyword>
<evidence type="ECO:0000256" key="2">
    <source>
        <dbReference type="SAM" id="Phobius"/>
    </source>
</evidence>
<dbReference type="EMBL" id="QRWT01000025">
    <property type="protein sequence ID" value="RGT48781.1"/>
    <property type="molecule type" value="Genomic_DNA"/>
</dbReference>
<dbReference type="InterPro" id="IPR011990">
    <property type="entry name" value="TPR-like_helical_dom_sf"/>
</dbReference>
<evidence type="ECO:0000313" key="3">
    <source>
        <dbReference type="EMBL" id="RGT48781.1"/>
    </source>
</evidence>
<keyword evidence="2" id="KW-0472">Membrane</keyword>
<evidence type="ECO:0000313" key="4">
    <source>
        <dbReference type="Proteomes" id="UP000284772"/>
    </source>
</evidence>
<proteinExistence type="predicted"/>
<dbReference type="AlphaFoldDB" id="A0AAQ0RQM2"/>
<organism evidence="3 4">
    <name type="scientific">Bacteroides intestinalis</name>
    <dbReference type="NCBI Taxonomy" id="329854"/>
    <lineage>
        <taxon>Bacteria</taxon>
        <taxon>Pseudomonadati</taxon>
        <taxon>Bacteroidota</taxon>
        <taxon>Bacteroidia</taxon>
        <taxon>Bacteroidales</taxon>
        <taxon>Bacteroidaceae</taxon>
        <taxon>Bacteroides</taxon>
    </lineage>
</organism>
<dbReference type="InterPro" id="IPR019734">
    <property type="entry name" value="TPR_rpt"/>
</dbReference>
<evidence type="ECO:0000256" key="1">
    <source>
        <dbReference type="SAM" id="Coils"/>
    </source>
</evidence>